<name>A0ABT9VZS5_9BACI</name>
<protein>
    <submittedName>
        <fullName evidence="3">Dehydrogenase</fullName>
    </submittedName>
</protein>
<sequence length="329" mass="37234">MKLGIVGAGKIVIDLLSFIHEIPDISVQGICGTSKSEHKLRDLQQQYEIPAIYTDFSRMLENDVDTIYVALPNHLHFPFVKQALLRDKHVICEKPFTSNLEEFLELQGLAMERGLILLEAITTLHLQNFKLIKEYMDSNSLGEIKIVQCNYSQYSSRYNAFKQGNILPAFNPDMSGGALMDINIYNIHWVVGLFGSPKRVNYLPNMERDIDTSGVLLLDYESFKAVCVGAKDSTGNSFCSIQGDQGTLQVNSPANTCESFVYTLNQQDSVNVNQQAHAHRMYEEFVKFEQIIANQDTETVKLLLEHSRRVMEVVQLAKDSAGLRFAQRK</sequence>
<evidence type="ECO:0000313" key="3">
    <source>
        <dbReference type="EMBL" id="MDQ0166484.1"/>
    </source>
</evidence>
<dbReference type="Gene3D" id="3.40.50.720">
    <property type="entry name" value="NAD(P)-binding Rossmann-like Domain"/>
    <property type="match status" value="1"/>
</dbReference>
<dbReference type="EMBL" id="JAUSTY010000009">
    <property type="protein sequence ID" value="MDQ0166484.1"/>
    <property type="molecule type" value="Genomic_DNA"/>
</dbReference>
<dbReference type="Pfam" id="PF01408">
    <property type="entry name" value="GFO_IDH_MocA"/>
    <property type="match status" value="1"/>
</dbReference>
<dbReference type="Gene3D" id="3.30.360.10">
    <property type="entry name" value="Dihydrodipicolinate Reductase, domain 2"/>
    <property type="match status" value="1"/>
</dbReference>
<dbReference type="InterPro" id="IPR055170">
    <property type="entry name" value="GFO_IDH_MocA-like_dom"/>
</dbReference>
<reference evidence="3 4" key="1">
    <citation type="submission" date="2023-07" db="EMBL/GenBank/DDBJ databases">
        <title>Genomic Encyclopedia of Type Strains, Phase IV (KMG-IV): sequencing the most valuable type-strain genomes for metagenomic binning, comparative biology and taxonomic classification.</title>
        <authorList>
            <person name="Goeker M."/>
        </authorList>
    </citation>
    <scope>NUCLEOTIDE SEQUENCE [LARGE SCALE GENOMIC DNA]</scope>
    <source>
        <strain evidence="3 4">DSM 12751</strain>
    </source>
</reference>
<dbReference type="PANTHER" id="PTHR43054">
    <property type="match status" value="1"/>
</dbReference>
<evidence type="ECO:0000259" key="1">
    <source>
        <dbReference type="Pfam" id="PF01408"/>
    </source>
</evidence>
<comment type="caution">
    <text evidence="3">The sequence shown here is derived from an EMBL/GenBank/DDBJ whole genome shotgun (WGS) entry which is preliminary data.</text>
</comment>
<dbReference type="Proteomes" id="UP001235840">
    <property type="component" value="Unassembled WGS sequence"/>
</dbReference>
<dbReference type="SUPFAM" id="SSF55347">
    <property type="entry name" value="Glyceraldehyde-3-phosphate dehydrogenase-like, C-terminal domain"/>
    <property type="match status" value="1"/>
</dbReference>
<feature type="domain" description="Gfo/Idh/MocA-like oxidoreductase N-terminal" evidence="1">
    <location>
        <begin position="2"/>
        <end position="117"/>
    </location>
</feature>
<accession>A0ABT9VZS5</accession>
<evidence type="ECO:0000313" key="4">
    <source>
        <dbReference type="Proteomes" id="UP001235840"/>
    </source>
</evidence>
<organism evidence="3 4">
    <name type="scientific">Caldalkalibacillus horti</name>
    <dbReference type="NCBI Taxonomy" id="77523"/>
    <lineage>
        <taxon>Bacteria</taxon>
        <taxon>Bacillati</taxon>
        <taxon>Bacillota</taxon>
        <taxon>Bacilli</taxon>
        <taxon>Bacillales</taxon>
        <taxon>Bacillaceae</taxon>
        <taxon>Caldalkalibacillus</taxon>
    </lineage>
</organism>
<dbReference type="Pfam" id="PF22725">
    <property type="entry name" value="GFO_IDH_MocA_C3"/>
    <property type="match status" value="1"/>
</dbReference>
<dbReference type="InterPro" id="IPR000683">
    <property type="entry name" value="Gfo/Idh/MocA-like_OxRdtase_N"/>
</dbReference>
<dbReference type="InterPro" id="IPR036291">
    <property type="entry name" value="NAD(P)-bd_dom_sf"/>
</dbReference>
<evidence type="ECO:0000259" key="2">
    <source>
        <dbReference type="Pfam" id="PF22725"/>
    </source>
</evidence>
<keyword evidence="4" id="KW-1185">Reference proteome</keyword>
<gene>
    <name evidence="3" type="ORF">J2S11_002388</name>
</gene>
<proteinExistence type="predicted"/>
<dbReference type="SUPFAM" id="SSF51735">
    <property type="entry name" value="NAD(P)-binding Rossmann-fold domains"/>
    <property type="match status" value="1"/>
</dbReference>
<dbReference type="PANTHER" id="PTHR43054:SF1">
    <property type="entry name" value="SCYLLO-INOSITOL 2-DEHYDROGENASE (NADP(+)) IOLU"/>
    <property type="match status" value="1"/>
</dbReference>
<dbReference type="RefSeq" id="WP_307394730.1">
    <property type="nucleotide sequence ID" value="NZ_BAAADK010000045.1"/>
</dbReference>
<feature type="domain" description="GFO/IDH/MocA-like oxidoreductase" evidence="2">
    <location>
        <begin position="130"/>
        <end position="248"/>
    </location>
</feature>